<evidence type="ECO:0000313" key="4">
    <source>
        <dbReference type="Proteomes" id="UP000410492"/>
    </source>
</evidence>
<proteinExistence type="predicted"/>
<dbReference type="PANTHER" id="PTHR21505:SF8">
    <property type="entry name" value="DPT-YFP REPRESSOR BY OVEREXPRESSION, ISOFORM D-RELATED"/>
    <property type="match status" value="1"/>
</dbReference>
<dbReference type="EMBL" id="CAACVG010011729">
    <property type="protein sequence ID" value="VEN58690.1"/>
    <property type="molecule type" value="Genomic_DNA"/>
</dbReference>
<dbReference type="AlphaFoldDB" id="A0A653DER4"/>
<feature type="region of interest" description="Disordered" evidence="1">
    <location>
        <begin position="106"/>
        <end position="135"/>
    </location>
</feature>
<evidence type="ECO:0000256" key="1">
    <source>
        <dbReference type="SAM" id="MobiDB-lite"/>
    </source>
</evidence>
<accession>A0A653DER4</accession>
<dbReference type="Proteomes" id="UP000410492">
    <property type="component" value="Unassembled WGS sequence"/>
</dbReference>
<feature type="compositionally biased region" description="Low complexity" evidence="1">
    <location>
        <begin position="155"/>
        <end position="167"/>
    </location>
</feature>
<feature type="domain" description="MADF" evidence="2">
    <location>
        <begin position="43"/>
        <end position="92"/>
    </location>
</feature>
<keyword evidence="4" id="KW-1185">Reference proteome</keyword>
<name>A0A653DER4_CALMS</name>
<feature type="compositionally biased region" description="Polar residues" evidence="1">
    <location>
        <begin position="106"/>
        <end position="117"/>
    </location>
</feature>
<dbReference type="OrthoDB" id="6617753at2759"/>
<evidence type="ECO:0000313" key="3">
    <source>
        <dbReference type="EMBL" id="VEN58690.1"/>
    </source>
</evidence>
<feature type="compositionally biased region" description="Acidic residues" evidence="1">
    <location>
        <begin position="119"/>
        <end position="130"/>
    </location>
</feature>
<reference evidence="3 4" key="1">
    <citation type="submission" date="2019-01" db="EMBL/GenBank/DDBJ databases">
        <authorList>
            <person name="Sayadi A."/>
        </authorList>
    </citation>
    <scope>NUCLEOTIDE SEQUENCE [LARGE SCALE GENOMIC DNA]</scope>
</reference>
<feature type="region of interest" description="Disordered" evidence="1">
    <location>
        <begin position="151"/>
        <end position="184"/>
    </location>
</feature>
<organism evidence="3 4">
    <name type="scientific">Callosobruchus maculatus</name>
    <name type="common">Southern cowpea weevil</name>
    <name type="synonym">Pulse bruchid</name>
    <dbReference type="NCBI Taxonomy" id="64391"/>
    <lineage>
        <taxon>Eukaryota</taxon>
        <taxon>Metazoa</taxon>
        <taxon>Ecdysozoa</taxon>
        <taxon>Arthropoda</taxon>
        <taxon>Hexapoda</taxon>
        <taxon>Insecta</taxon>
        <taxon>Pterygota</taxon>
        <taxon>Neoptera</taxon>
        <taxon>Endopterygota</taxon>
        <taxon>Coleoptera</taxon>
        <taxon>Polyphaga</taxon>
        <taxon>Cucujiformia</taxon>
        <taxon>Chrysomeloidea</taxon>
        <taxon>Chrysomelidae</taxon>
        <taxon>Bruchinae</taxon>
        <taxon>Bruchini</taxon>
        <taxon>Callosobruchus</taxon>
    </lineage>
</organism>
<gene>
    <name evidence="3" type="ORF">CALMAC_LOCUS16987</name>
</gene>
<evidence type="ECO:0000259" key="2">
    <source>
        <dbReference type="Pfam" id="PF10545"/>
    </source>
</evidence>
<dbReference type="Pfam" id="PF10545">
    <property type="entry name" value="MADF_DNA_bdg"/>
    <property type="match status" value="1"/>
</dbReference>
<feature type="region of interest" description="Disordered" evidence="1">
    <location>
        <begin position="277"/>
        <end position="333"/>
    </location>
</feature>
<feature type="compositionally biased region" description="Low complexity" evidence="1">
    <location>
        <begin position="285"/>
        <end position="298"/>
    </location>
</feature>
<dbReference type="PANTHER" id="PTHR21505">
    <property type="entry name" value="MADF DOMAIN-CONTAINING PROTEIN-RELATED"/>
    <property type="match status" value="1"/>
</dbReference>
<sequence>MFQRKNGERAMDLAEICKNDVEESHEIAYDKLVEYCKSSGLPEANRDFVVRKIQSLRGSFRKELKKVKENWKSGKPDRIYVPSLWYFEHLLFVKDEELPAGSFSTNGDYSAGLSNNGDPDGDYSDTEEQVPEPSLEAPVPWETLIKIEPSENEDQSQQLPPQQHKQQNVNEKSTPMFKNRHAERRRKRTIIDTRMDFMKACSSALKSQKQFSEFDLVGMNIAKKLERMDPTQALYAESIITSVLLKGLKNQLQETTSICTNLCNEVGRITTITSPIQSPQYRVTPSPSSSSMSIPDLSANKSEELQSDLKNGKSPTFRENYQNKDLTDAEMQL</sequence>
<dbReference type="InterPro" id="IPR006578">
    <property type="entry name" value="MADF-dom"/>
</dbReference>
<protein>
    <recommendedName>
        <fullName evidence="2">MADF domain-containing protein</fullName>
    </recommendedName>
</protein>